<dbReference type="OrthoDB" id="5522116at2"/>
<dbReference type="RefSeq" id="WP_111624310.1">
    <property type="nucleotide sequence ID" value="NZ_QLLN01000005.1"/>
</dbReference>
<evidence type="ECO:0000313" key="1">
    <source>
        <dbReference type="EMBL" id="RAJ10136.1"/>
    </source>
</evidence>
<organism evidence="1 2">
    <name type="scientific">Arenibacter echinorum</name>
    <dbReference type="NCBI Taxonomy" id="440515"/>
    <lineage>
        <taxon>Bacteria</taxon>
        <taxon>Pseudomonadati</taxon>
        <taxon>Bacteroidota</taxon>
        <taxon>Flavobacteriia</taxon>
        <taxon>Flavobacteriales</taxon>
        <taxon>Flavobacteriaceae</taxon>
        <taxon>Arenibacter</taxon>
    </lineage>
</organism>
<proteinExistence type="predicted"/>
<sequence length="154" mass="17154">MKKSAFLLFIIGLLLSCEKNEVNSSDIKQLGYGTSFGMCVGYCKNDMLLKAGTVIYSRSGWNNQVEAIDCIENLTQLSWDSIKKAVDLNEFFLLPQIVGCPDCADGGAEWLEIENFSGKKSKVTFEYGKAPEELETIITALRTQIEKGINCEEF</sequence>
<comment type="caution">
    <text evidence="1">The sequence shown here is derived from an EMBL/GenBank/DDBJ whole genome shotgun (WGS) entry which is preliminary data.</text>
</comment>
<gene>
    <name evidence="1" type="ORF">LV92_02882</name>
</gene>
<protein>
    <submittedName>
        <fullName evidence="1">Uncharacterized protein</fullName>
    </submittedName>
</protein>
<dbReference type="PROSITE" id="PS51257">
    <property type="entry name" value="PROKAR_LIPOPROTEIN"/>
    <property type="match status" value="1"/>
</dbReference>
<name>A0A327QZT8_9FLAO</name>
<dbReference type="Proteomes" id="UP000249696">
    <property type="component" value="Unassembled WGS sequence"/>
</dbReference>
<reference evidence="1 2" key="1">
    <citation type="submission" date="2018-06" db="EMBL/GenBank/DDBJ databases">
        <title>Genomic Encyclopedia of Archaeal and Bacterial Type Strains, Phase II (KMG-II): from individual species to whole genera.</title>
        <authorList>
            <person name="Goeker M."/>
        </authorList>
    </citation>
    <scope>NUCLEOTIDE SEQUENCE [LARGE SCALE GENOMIC DNA]</scope>
    <source>
        <strain evidence="1 2">DSM 23522</strain>
    </source>
</reference>
<dbReference type="EMBL" id="QLLN01000005">
    <property type="protein sequence ID" value="RAJ10136.1"/>
    <property type="molecule type" value="Genomic_DNA"/>
</dbReference>
<accession>A0A327QZT8</accession>
<evidence type="ECO:0000313" key="2">
    <source>
        <dbReference type="Proteomes" id="UP000249696"/>
    </source>
</evidence>
<dbReference type="AlphaFoldDB" id="A0A327QZT8"/>
<keyword evidence="2" id="KW-1185">Reference proteome</keyword>